<dbReference type="InterPro" id="IPR032190">
    <property type="entry name" value="NPC1_N"/>
</dbReference>
<feature type="signal peptide" evidence="7">
    <location>
        <begin position="1"/>
        <end position="21"/>
    </location>
</feature>
<proteinExistence type="predicted"/>
<dbReference type="OrthoDB" id="6510177at2759"/>
<evidence type="ECO:0000313" key="10">
    <source>
        <dbReference type="EMBL" id="TFJ96644.1"/>
    </source>
</evidence>
<reference evidence="10 11" key="2">
    <citation type="submission" date="2019-04" db="EMBL/GenBank/DDBJ databases">
        <title>The genome sequence of big-headed turtle.</title>
        <authorList>
            <person name="Gong S."/>
        </authorList>
    </citation>
    <scope>NUCLEOTIDE SEQUENCE [LARGE SCALE GENOMIC DNA]</scope>
    <source>
        <strain evidence="10">DO16091913</strain>
        <tissue evidence="10">Muscle</tissue>
    </source>
</reference>
<comment type="caution">
    <text evidence="10">The sequence shown here is derived from an EMBL/GenBank/DDBJ whole genome shotgun (WGS) entry which is preliminary data.</text>
</comment>
<evidence type="ECO:0000256" key="2">
    <source>
        <dbReference type="ARBA" id="ARBA00022692"/>
    </source>
</evidence>
<keyword evidence="4 6" id="KW-0472">Membrane</keyword>
<evidence type="ECO:0000259" key="9">
    <source>
        <dbReference type="Pfam" id="PF22314"/>
    </source>
</evidence>
<keyword evidence="2 6" id="KW-0812">Transmembrane</keyword>
<feature type="chain" id="PRO_5020037855" evidence="7">
    <location>
        <begin position="22"/>
        <end position="617"/>
    </location>
</feature>
<dbReference type="GO" id="GO:0005886">
    <property type="term" value="C:plasma membrane"/>
    <property type="evidence" value="ECO:0007669"/>
    <property type="project" value="TreeGrafter"/>
</dbReference>
<dbReference type="AlphaFoldDB" id="A0A4D9DH70"/>
<accession>A0A4D9DH70</accession>
<evidence type="ECO:0000256" key="5">
    <source>
        <dbReference type="SAM" id="MobiDB-lite"/>
    </source>
</evidence>
<feature type="transmembrane region" description="Helical" evidence="6">
    <location>
        <begin position="280"/>
        <end position="301"/>
    </location>
</feature>
<dbReference type="GO" id="GO:0042632">
    <property type="term" value="P:cholesterol homeostasis"/>
    <property type="evidence" value="ECO:0007669"/>
    <property type="project" value="TreeGrafter"/>
</dbReference>
<name>A0A4D9DH70_9SAUR</name>
<dbReference type="PANTHER" id="PTHR45727">
    <property type="entry name" value="NPC INTRACELLULAR CHOLESTEROL TRANSPORTER 1"/>
    <property type="match status" value="1"/>
</dbReference>
<keyword evidence="3 6" id="KW-1133">Transmembrane helix</keyword>
<dbReference type="STRING" id="55544.A0A4D9DH70"/>
<dbReference type="PANTHER" id="PTHR45727:SF3">
    <property type="entry name" value="NPC1-LIKE INTRACELLULAR CHOLESTEROL TRANSPORTER 1"/>
    <property type="match status" value="1"/>
</dbReference>
<feature type="region of interest" description="Disordered" evidence="5">
    <location>
        <begin position="565"/>
        <end position="600"/>
    </location>
</feature>
<feature type="domain" description="NPC1 middle luminal" evidence="9">
    <location>
        <begin position="394"/>
        <end position="564"/>
    </location>
</feature>
<comment type="subcellular location">
    <subcellularLocation>
        <location evidence="1">Membrane</location>
        <topology evidence="1">Multi-pass membrane protein</topology>
    </subcellularLocation>
</comment>
<dbReference type="Pfam" id="PF22314">
    <property type="entry name" value="NPC1_MLD"/>
    <property type="match status" value="1"/>
</dbReference>
<evidence type="ECO:0000259" key="8">
    <source>
        <dbReference type="Pfam" id="PF16414"/>
    </source>
</evidence>
<keyword evidence="7" id="KW-0732">Signal</keyword>
<sequence length="617" mass="67025">MPGRFPLTLVLVSATLGLAAAALTEIHQDGFCSFYGECGRNPEINVSLLWSPVPCLSNTPARLLKGNTLSKLKEVCPRLYTGETATYACCSYAQLVALQLSLAISQAVLTRCPACAENFGNIYCQNICSPNQSLFTNVTRFFTRSNALGVLEYQCFYNQSFADQSYDSCKGVRIPATGGYAIAAMCGKYGATLCNSQRWLDFQGDSSNGLAPLDIDFQLVPANGAVGEGIVPLNSKTWRCGEALSADGEPCSCLDCAESCPQIPAPTPQPPPFKVGSLDGVLFVCCLLFCLLTVLFGAFLVRRCVSRSRQASGKGRQRQRDRLTRSERLSQATHRVLGEMFRRWGTMVASHPVLVILVSAVVVMGLSCGMVFIQLTTDPVELWSSPDSQARQEKDFYDQNFGPFFRTNQVILTAKGRPSYTYDSLLLGRKNFSGILSMAVLLDLLELQTRLQEIEVWSEKDGRNVTLKDVCYAPLNPNNASATDCCVNSLAQYFQNNRTRLEMTASQTQGGQTGMVDWRDHFLYCVNSPLSFKDITNLQLSCMADYGAPVFPFLAVGGYTGKGHQRQVGTQPLGFTGSDRPPPSPAHSSVGEGGTREACGGSAWQVLGTVTEGLKGG</sequence>
<protein>
    <submittedName>
        <fullName evidence="10">NADH dehydrogenase subunit B</fullName>
    </submittedName>
</protein>
<evidence type="ECO:0000256" key="6">
    <source>
        <dbReference type="SAM" id="Phobius"/>
    </source>
</evidence>
<evidence type="ECO:0000256" key="1">
    <source>
        <dbReference type="ARBA" id="ARBA00004141"/>
    </source>
</evidence>
<reference evidence="10 11" key="1">
    <citation type="submission" date="2019-04" db="EMBL/GenBank/DDBJ databases">
        <title>Draft genome of the big-headed turtle Platysternon megacephalum.</title>
        <authorList>
            <person name="Gong S."/>
        </authorList>
    </citation>
    <scope>NUCLEOTIDE SEQUENCE [LARGE SCALE GENOMIC DNA]</scope>
    <source>
        <strain evidence="10">DO16091913</strain>
        <tissue evidence="10">Muscle</tissue>
    </source>
</reference>
<keyword evidence="11" id="KW-1185">Reference proteome</keyword>
<evidence type="ECO:0000256" key="7">
    <source>
        <dbReference type="SAM" id="SignalP"/>
    </source>
</evidence>
<evidence type="ECO:0000256" key="3">
    <source>
        <dbReference type="ARBA" id="ARBA00022989"/>
    </source>
</evidence>
<dbReference type="Proteomes" id="UP000297703">
    <property type="component" value="Unassembled WGS sequence"/>
</dbReference>
<evidence type="ECO:0000313" key="11">
    <source>
        <dbReference type="Proteomes" id="UP000297703"/>
    </source>
</evidence>
<dbReference type="InterPro" id="IPR053956">
    <property type="entry name" value="NPC1_MLD"/>
</dbReference>
<dbReference type="GO" id="GO:0015485">
    <property type="term" value="F:cholesterol binding"/>
    <property type="evidence" value="ECO:0007669"/>
    <property type="project" value="TreeGrafter"/>
</dbReference>
<dbReference type="Pfam" id="PF16414">
    <property type="entry name" value="NPC1_N"/>
    <property type="match status" value="1"/>
</dbReference>
<feature type="transmembrane region" description="Helical" evidence="6">
    <location>
        <begin position="353"/>
        <end position="375"/>
    </location>
</feature>
<evidence type="ECO:0000256" key="4">
    <source>
        <dbReference type="ARBA" id="ARBA00023136"/>
    </source>
</evidence>
<dbReference type="GO" id="GO:0015918">
    <property type="term" value="P:sterol transport"/>
    <property type="evidence" value="ECO:0007669"/>
    <property type="project" value="TreeGrafter"/>
</dbReference>
<dbReference type="GO" id="GO:0030299">
    <property type="term" value="P:intestinal cholesterol absorption"/>
    <property type="evidence" value="ECO:0007669"/>
    <property type="project" value="TreeGrafter"/>
</dbReference>
<organism evidence="10 11">
    <name type="scientific">Platysternon megacephalum</name>
    <name type="common">big-headed turtle</name>
    <dbReference type="NCBI Taxonomy" id="55544"/>
    <lineage>
        <taxon>Eukaryota</taxon>
        <taxon>Metazoa</taxon>
        <taxon>Chordata</taxon>
        <taxon>Craniata</taxon>
        <taxon>Vertebrata</taxon>
        <taxon>Euteleostomi</taxon>
        <taxon>Archelosauria</taxon>
        <taxon>Testudinata</taxon>
        <taxon>Testudines</taxon>
        <taxon>Cryptodira</taxon>
        <taxon>Durocryptodira</taxon>
        <taxon>Testudinoidea</taxon>
        <taxon>Platysternidae</taxon>
        <taxon>Platysternon</taxon>
    </lineage>
</organism>
<gene>
    <name evidence="10" type="ORF">DR999_PMT21561</name>
</gene>
<feature type="domain" description="Niemann-Pick C1 N-terminal" evidence="8">
    <location>
        <begin position="30"/>
        <end position="279"/>
    </location>
</feature>
<dbReference type="EMBL" id="QXTE01000619">
    <property type="protein sequence ID" value="TFJ96644.1"/>
    <property type="molecule type" value="Genomic_DNA"/>
</dbReference>